<name>F4A0M1_MAHA5</name>
<reference evidence="1 2" key="2">
    <citation type="journal article" date="2011" name="Stand. Genomic Sci.">
        <title>Complete genome sequence of Mahella australiensis type strain (50-1 BON).</title>
        <authorList>
            <person name="Sikorski J."/>
            <person name="Teshima H."/>
            <person name="Nolan M."/>
            <person name="Lucas S."/>
            <person name="Hammon N."/>
            <person name="Deshpande S."/>
            <person name="Cheng J.F."/>
            <person name="Pitluck S."/>
            <person name="Liolios K."/>
            <person name="Pagani I."/>
            <person name="Ivanova N."/>
            <person name="Huntemann M."/>
            <person name="Mavromatis K."/>
            <person name="Ovchinikova G."/>
            <person name="Pati A."/>
            <person name="Tapia R."/>
            <person name="Han C."/>
            <person name="Goodwin L."/>
            <person name="Chen A."/>
            <person name="Palaniappan K."/>
            <person name="Land M."/>
            <person name="Hauser L."/>
            <person name="Ngatchou-Djao O.D."/>
            <person name="Rohde M."/>
            <person name="Pukall R."/>
            <person name="Spring S."/>
            <person name="Abt B."/>
            <person name="Goker M."/>
            <person name="Detter J.C."/>
            <person name="Woyke T."/>
            <person name="Bristow J."/>
            <person name="Markowitz V."/>
            <person name="Hugenholtz P."/>
            <person name="Eisen J.A."/>
            <person name="Kyrpides N.C."/>
            <person name="Klenk H.P."/>
            <person name="Lapidus A."/>
        </authorList>
    </citation>
    <scope>NUCLEOTIDE SEQUENCE [LARGE SCALE GENOMIC DNA]</scope>
    <source>
        <strain evidence="2">DSM 15567 / CIP 107919 / 50-1 BON</strain>
    </source>
</reference>
<gene>
    <name evidence="1" type="ordered locus">Mahau_0698</name>
</gene>
<reference evidence="2" key="1">
    <citation type="submission" date="2010-11" db="EMBL/GenBank/DDBJ databases">
        <title>The complete genome of Mahella australiensis DSM 15567.</title>
        <authorList>
            <consortium name="US DOE Joint Genome Institute (JGI-PGF)"/>
            <person name="Lucas S."/>
            <person name="Copeland A."/>
            <person name="Lapidus A."/>
            <person name="Bruce D."/>
            <person name="Goodwin L."/>
            <person name="Pitluck S."/>
            <person name="Kyrpides N."/>
            <person name="Mavromatis K."/>
            <person name="Pagani I."/>
            <person name="Ivanova N."/>
            <person name="Teshima H."/>
            <person name="Brettin T."/>
            <person name="Detter J.C."/>
            <person name="Han C."/>
            <person name="Tapia R."/>
            <person name="Land M."/>
            <person name="Hauser L."/>
            <person name="Markowitz V."/>
            <person name="Cheng J.-F."/>
            <person name="Hugenholtz P."/>
            <person name="Woyke T."/>
            <person name="Wu D."/>
            <person name="Spring S."/>
            <person name="Pukall R."/>
            <person name="Steenblock K."/>
            <person name="Schneider S."/>
            <person name="Klenk H.-P."/>
            <person name="Eisen J.A."/>
        </authorList>
    </citation>
    <scope>NUCLEOTIDE SEQUENCE [LARGE SCALE GENOMIC DNA]</scope>
    <source>
        <strain evidence="2">DSM 15567 / CIP 107919 / 50-1 BON</strain>
    </source>
</reference>
<dbReference type="eggNOG" id="ENOG502ZQQP">
    <property type="taxonomic scope" value="Bacteria"/>
</dbReference>
<dbReference type="Proteomes" id="UP000008457">
    <property type="component" value="Chromosome"/>
</dbReference>
<protein>
    <submittedName>
        <fullName evidence="1">Uncharacterized protein</fullName>
    </submittedName>
</protein>
<proteinExistence type="predicted"/>
<dbReference type="STRING" id="697281.Mahau_0698"/>
<evidence type="ECO:0000313" key="1">
    <source>
        <dbReference type="EMBL" id="AEE95900.1"/>
    </source>
</evidence>
<accession>F4A0M1</accession>
<keyword evidence="2" id="KW-1185">Reference proteome</keyword>
<dbReference type="HOGENOM" id="CLU_2880568_0_0_9"/>
<dbReference type="KEGG" id="mas:Mahau_0698"/>
<dbReference type="AlphaFoldDB" id="F4A0M1"/>
<organism evidence="1 2">
    <name type="scientific">Mahella australiensis (strain DSM 15567 / CIP 107919 / 50-1 BON)</name>
    <dbReference type="NCBI Taxonomy" id="697281"/>
    <lineage>
        <taxon>Bacteria</taxon>
        <taxon>Bacillati</taxon>
        <taxon>Bacillota</taxon>
        <taxon>Clostridia</taxon>
        <taxon>Thermoanaerobacterales</taxon>
        <taxon>Thermoanaerobacterales Family IV. Incertae Sedis</taxon>
        <taxon>Mahella</taxon>
    </lineage>
</organism>
<sequence length="63" mass="7361">MCYDCKHFIKSENTCKTFPNGIPYAIFLEYYDHRKPYDGDNGVLFAPKSKDSLERVKFIYGDA</sequence>
<dbReference type="EMBL" id="CP002360">
    <property type="protein sequence ID" value="AEE95900.1"/>
    <property type="molecule type" value="Genomic_DNA"/>
</dbReference>
<evidence type="ECO:0000313" key="2">
    <source>
        <dbReference type="Proteomes" id="UP000008457"/>
    </source>
</evidence>